<dbReference type="EMBL" id="CP000830">
    <property type="protein sequence ID" value="ABV95095.1"/>
    <property type="molecule type" value="Genomic_DNA"/>
</dbReference>
<dbReference type="Proteomes" id="UP000006833">
    <property type="component" value="Chromosome"/>
</dbReference>
<dbReference type="STRING" id="398580.Dshi_3362"/>
<gene>
    <name evidence="1" type="ordered locus">Dshi_3362</name>
</gene>
<organism evidence="1 2">
    <name type="scientific">Dinoroseobacter shibae (strain DSM 16493 / NCIMB 14021 / DFL 12)</name>
    <dbReference type="NCBI Taxonomy" id="398580"/>
    <lineage>
        <taxon>Bacteria</taxon>
        <taxon>Pseudomonadati</taxon>
        <taxon>Pseudomonadota</taxon>
        <taxon>Alphaproteobacteria</taxon>
        <taxon>Rhodobacterales</taxon>
        <taxon>Roseobacteraceae</taxon>
        <taxon>Dinoroseobacter</taxon>
    </lineage>
</organism>
<accession>A8LNK1</accession>
<evidence type="ECO:0000313" key="1">
    <source>
        <dbReference type="EMBL" id="ABV95095.1"/>
    </source>
</evidence>
<sequence length="102" mass="11087">MLDAQYDLLLSGKVTDLESTAQALSSLIERIDHGNVEAAALQRAKDSAQRNQRLISNAVRAIKDVGARLQSARTAQRGFESYTPYGMARTVGGARAKLIKKI</sequence>
<reference evidence="2" key="1">
    <citation type="journal article" date="2010" name="ISME J.">
        <title>The complete genome sequence of the algal symbiont Dinoroseobacter shibae: a hitchhiker's guide to life in the sea.</title>
        <authorList>
            <person name="Wagner-Dobler I."/>
            <person name="Ballhausen B."/>
            <person name="Berger M."/>
            <person name="Brinkhoff T."/>
            <person name="Buchholz I."/>
            <person name="Bunk B."/>
            <person name="Cypionka H."/>
            <person name="Daniel R."/>
            <person name="Drepper T."/>
            <person name="Gerdts G."/>
            <person name="Hahnke S."/>
            <person name="Han C."/>
            <person name="Jahn D."/>
            <person name="Kalhoefer D."/>
            <person name="Kiss H."/>
            <person name="Klenk H.P."/>
            <person name="Kyrpides N."/>
            <person name="Liebl W."/>
            <person name="Liesegang H."/>
            <person name="Meincke L."/>
            <person name="Pati A."/>
            <person name="Petersen J."/>
            <person name="Piekarski T."/>
            <person name="Pommerenke C."/>
            <person name="Pradella S."/>
            <person name="Pukall R."/>
            <person name="Rabus R."/>
            <person name="Stackebrandt E."/>
            <person name="Thole S."/>
            <person name="Thompson L."/>
            <person name="Tielen P."/>
            <person name="Tomasch J."/>
            <person name="von Jan M."/>
            <person name="Wanphrut N."/>
            <person name="Wichels A."/>
            <person name="Zech H."/>
            <person name="Simon M."/>
        </authorList>
    </citation>
    <scope>NUCLEOTIDE SEQUENCE [LARGE SCALE GENOMIC DNA]</scope>
    <source>
        <strain evidence="2">DSM 16493 / NCIMB 14021 / DFL 12</strain>
    </source>
</reference>
<dbReference type="AlphaFoldDB" id="A8LNK1"/>
<protein>
    <recommendedName>
        <fullName evidence="3">FlgN family protein</fullName>
    </recommendedName>
</protein>
<keyword evidence="2" id="KW-1185">Reference proteome</keyword>
<name>A8LNK1_DINSH</name>
<dbReference type="HOGENOM" id="CLU_2272916_0_0_5"/>
<dbReference type="KEGG" id="dsh:Dshi_3362"/>
<evidence type="ECO:0008006" key="3">
    <source>
        <dbReference type="Google" id="ProtNLM"/>
    </source>
</evidence>
<proteinExistence type="predicted"/>
<evidence type="ECO:0000313" key="2">
    <source>
        <dbReference type="Proteomes" id="UP000006833"/>
    </source>
</evidence>